<evidence type="ECO:0000313" key="2">
    <source>
        <dbReference type="Proteomes" id="UP000266723"/>
    </source>
</evidence>
<gene>
    <name evidence="1" type="ORF">DY000_02030926</name>
</gene>
<proteinExistence type="predicted"/>
<protein>
    <submittedName>
        <fullName evidence="1">Uncharacterized protein</fullName>
    </submittedName>
</protein>
<keyword evidence="2" id="KW-1185">Reference proteome</keyword>
<dbReference type="EMBL" id="QGKV02000649">
    <property type="protein sequence ID" value="KAF3578860.1"/>
    <property type="molecule type" value="Genomic_DNA"/>
</dbReference>
<reference evidence="1 2" key="1">
    <citation type="journal article" date="2020" name="BMC Genomics">
        <title>Intraspecific diversification of the crop wild relative Brassica cretica Lam. using demographic model selection.</title>
        <authorList>
            <person name="Kioukis A."/>
            <person name="Michalopoulou V.A."/>
            <person name="Briers L."/>
            <person name="Pirintsos S."/>
            <person name="Studholme D.J."/>
            <person name="Pavlidis P."/>
            <person name="Sarris P.F."/>
        </authorList>
    </citation>
    <scope>NUCLEOTIDE SEQUENCE [LARGE SCALE GENOMIC DNA]</scope>
    <source>
        <strain evidence="2">cv. PFS-1207/04</strain>
    </source>
</reference>
<dbReference type="Proteomes" id="UP000266723">
    <property type="component" value="Unassembled WGS sequence"/>
</dbReference>
<evidence type="ECO:0000313" key="1">
    <source>
        <dbReference type="EMBL" id="KAF3578860.1"/>
    </source>
</evidence>
<accession>A0ABQ7DND8</accession>
<name>A0ABQ7DND8_BRACR</name>
<sequence>MLVECHDGLAYLMCCVGGVAEKKPVKYRKGRSGAMIQSAEFFHKTDDGVKLPFKADALLTVATREQSVRGCVKNCVSE</sequence>
<organism evidence="1 2">
    <name type="scientific">Brassica cretica</name>
    <name type="common">Mustard</name>
    <dbReference type="NCBI Taxonomy" id="69181"/>
    <lineage>
        <taxon>Eukaryota</taxon>
        <taxon>Viridiplantae</taxon>
        <taxon>Streptophyta</taxon>
        <taxon>Embryophyta</taxon>
        <taxon>Tracheophyta</taxon>
        <taxon>Spermatophyta</taxon>
        <taxon>Magnoliopsida</taxon>
        <taxon>eudicotyledons</taxon>
        <taxon>Gunneridae</taxon>
        <taxon>Pentapetalae</taxon>
        <taxon>rosids</taxon>
        <taxon>malvids</taxon>
        <taxon>Brassicales</taxon>
        <taxon>Brassicaceae</taxon>
        <taxon>Brassiceae</taxon>
        <taxon>Brassica</taxon>
    </lineage>
</organism>
<comment type="caution">
    <text evidence="1">The sequence shown here is derived from an EMBL/GenBank/DDBJ whole genome shotgun (WGS) entry which is preliminary data.</text>
</comment>